<name>A0A9P7FS33_9AGAR</name>
<proteinExistence type="predicted"/>
<dbReference type="OrthoDB" id="40334at2759"/>
<evidence type="ECO:0000313" key="2">
    <source>
        <dbReference type="Proteomes" id="UP000717328"/>
    </source>
</evidence>
<dbReference type="AlphaFoldDB" id="A0A9P7FS33"/>
<comment type="caution">
    <text evidence="1">The sequence shown here is derived from an EMBL/GenBank/DDBJ whole genome shotgun (WGS) entry which is preliminary data.</text>
</comment>
<reference evidence="1" key="2">
    <citation type="submission" date="2021-10" db="EMBL/GenBank/DDBJ databases">
        <title>Phylogenomics reveals ancestral predisposition of the termite-cultivated fungus Termitomyces towards a domesticated lifestyle.</title>
        <authorList>
            <person name="Auxier B."/>
            <person name="Grum-Grzhimaylo A."/>
            <person name="Cardenas M.E."/>
            <person name="Lodge J.D."/>
            <person name="Laessoe T."/>
            <person name="Pedersen O."/>
            <person name="Smith M.E."/>
            <person name="Kuyper T.W."/>
            <person name="Franco-Molano E.A."/>
            <person name="Baroni T.J."/>
            <person name="Aanen D.K."/>
        </authorList>
    </citation>
    <scope>NUCLEOTIDE SEQUENCE</scope>
    <source>
        <strain evidence="1">D49</strain>
    </source>
</reference>
<protein>
    <submittedName>
        <fullName evidence="1">Uncharacterized protein</fullName>
    </submittedName>
</protein>
<reference evidence="1" key="1">
    <citation type="submission" date="2021-02" db="EMBL/GenBank/DDBJ databases">
        <authorList>
            <person name="Nieuwenhuis M."/>
            <person name="Van De Peppel L.J.J."/>
        </authorList>
    </citation>
    <scope>NUCLEOTIDE SEQUENCE</scope>
    <source>
        <strain evidence="1">D49</strain>
    </source>
</reference>
<organism evidence="1 2">
    <name type="scientific">Sphagnurus paluster</name>
    <dbReference type="NCBI Taxonomy" id="117069"/>
    <lineage>
        <taxon>Eukaryota</taxon>
        <taxon>Fungi</taxon>
        <taxon>Dikarya</taxon>
        <taxon>Basidiomycota</taxon>
        <taxon>Agaricomycotina</taxon>
        <taxon>Agaricomycetes</taxon>
        <taxon>Agaricomycetidae</taxon>
        <taxon>Agaricales</taxon>
        <taxon>Tricholomatineae</taxon>
        <taxon>Lyophyllaceae</taxon>
        <taxon>Sphagnurus</taxon>
    </lineage>
</organism>
<evidence type="ECO:0000313" key="1">
    <source>
        <dbReference type="EMBL" id="KAG5635976.1"/>
    </source>
</evidence>
<dbReference type="EMBL" id="JABCKI010005994">
    <property type="protein sequence ID" value="KAG5635976.1"/>
    <property type="molecule type" value="Genomic_DNA"/>
</dbReference>
<keyword evidence="2" id="KW-1185">Reference proteome</keyword>
<gene>
    <name evidence="1" type="ORF">H0H81_009522</name>
</gene>
<sequence>MADAIPDAETLASAAKLEILNVKGEKVTFGSIFETQKTIVVFIRAIFPSSSVIFSVSLGYHDRALLLWTRLCTQNCQDYVEQLATVPSSALANANTQIAVVGCGDWQPIQSYAGQYLVS</sequence>
<dbReference type="Proteomes" id="UP000717328">
    <property type="component" value="Unassembled WGS sequence"/>
</dbReference>
<accession>A0A9P7FS33</accession>